<keyword evidence="2" id="KW-1185">Reference proteome</keyword>
<dbReference type="EMBL" id="NCXP01000004">
    <property type="protein sequence ID" value="OSC42155.1"/>
    <property type="molecule type" value="Genomic_DNA"/>
</dbReference>
<reference evidence="1 2" key="1">
    <citation type="submission" date="2017-04" db="EMBL/GenBank/DDBJ databases">
        <title>The new phylogeny of genus Mycobacterium.</title>
        <authorList>
            <person name="Tortoli E."/>
            <person name="Trovato A."/>
            <person name="Cirillo D.M."/>
        </authorList>
    </citation>
    <scope>NUCLEOTIDE SEQUENCE [LARGE SCALE GENOMIC DNA]</scope>
    <source>
        <strain evidence="1 2">TBL 1200985</strain>
    </source>
</reference>
<gene>
    <name evidence="1" type="ORF">B8W66_05985</name>
</gene>
<organism evidence="1 2">
    <name type="scientific">Mycobacterium decipiens</name>
    <dbReference type="NCBI Taxonomy" id="1430326"/>
    <lineage>
        <taxon>Bacteria</taxon>
        <taxon>Bacillati</taxon>
        <taxon>Actinomycetota</taxon>
        <taxon>Actinomycetes</taxon>
        <taxon>Mycobacteriales</taxon>
        <taxon>Mycobacteriaceae</taxon>
        <taxon>Mycobacterium</taxon>
    </lineage>
</organism>
<protein>
    <submittedName>
        <fullName evidence="1">Uncharacterized protein</fullName>
    </submittedName>
</protein>
<accession>A0A1X2LY90</accession>
<evidence type="ECO:0000313" key="1">
    <source>
        <dbReference type="EMBL" id="OSC42155.1"/>
    </source>
</evidence>
<name>A0A1X2LY90_9MYCO</name>
<comment type="caution">
    <text evidence="1">The sequence shown here is derived from an EMBL/GenBank/DDBJ whole genome shotgun (WGS) entry which is preliminary data.</text>
</comment>
<dbReference type="Proteomes" id="UP000193247">
    <property type="component" value="Unassembled WGS sequence"/>
</dbReference>
<sequence>MCAAPPHRFALHRRRESYAPLLLIASRCIVAASHMRRSTSSLRAASSPRVICAAPPHRFALHRRRESYAPLLLIASRCIVAGAGHRSSSGAVNWNQ</sequence>
<proteinExistence type="predicted"/>
<evidence type="ECO:0000313" key="2">
    <source>
        <dbReference type="Proteomes" id="UP000193247"/>
    </source>
</evidence>
<dbReference type="AlphaFoldDB" id="A0A1X2LY90"/>